<accession>A0ABS2LGA2</accession>
<keyword evidence="3" id="KW-0804">Transcription</keyword>
<dbReference type="Pfam" id="PF13280">
    <property type="entry name" value="WYL"/>
    <property type="match status" value="1"/>
</dbReference>
<dbReference type="GO" id="GO:0003677">
    <property type="term" value="F:DNA binding"/>
    <property type="evidence" value="ECO:0007669"/>
    <property type="project" value="UniProtKB-KW"/>
</dbReference>
<comment type="caution">
    <text evidence="6">The sequence shown here is derived from an EMBL/GenBank/DDBJ whole genome shotgun (WGS) entry which is preliminary data.</text>
</comment>
<dbReference type="Gene3D" id="1.10.10.10">
    <property type="entry name" value="Winged helix-like DNA-binding domain superfamily/Winged helix DNA-binding domain"/>
    <property type="match status" value="1"/>
</dbReference>
<dbReference type="PROSITE" id="PS00894">
    <property type="entry name" value="HTH_DEOR_1"/>
    <property type="match status" value="1"/>
</dbReference>
<evidence type="ECO:0000256" key="1">
    <source>
        <dbReference type="ARBA" id="ARBA00023015"/>
    </source>
</evidence>
<dbReference type="InterPro" id="IPR026881">
    <property type="entry name" value="WYL_dom"/>
</dbReference>
<evidence type="ECO:0000256" key="3">
    <source>
        <dbReference type="ARBA" id="ARBA00023163"/>
    </source>
</evidence>
<sequence>MLETSARLLALLSLLQARRDWPGEALAERLRVSPRTVRRDVDRLRELGYPVRATKGPDGGYRLDAGADLPPLLFDDEQAVAVAIALQTSSVGGLEEPAQRALATIRQVMPARLRGRIDALEVTAVPSARDGARPDVDPAVLVAVGSAVRAREVLRFDYEGGSSPLLGSGAAAFRAPRRAEPHHLVTWGGRWYLVAWDLEREDWRTFRVDRMTPRTPTGPRFAPRDLPDVPTDRGPAGTGAVGSVRGGGPSGAGAPGAPGARPGGDGAAGGSRGKGAGRERRASRVPGADVAAYVAHQFSRPRWPAEGEVVLHARADDLAPWVGDQGLVEAIGPDRSRLVAGSWSWRGLAAWVGMFDVPFEVVGPPELRAAVREMGARYCEAVGDEGS</sequence>
<dbReference type="InterPro" id="IPR051534">
    <property type="entry name" value="CBASS_pafABC_assoc_protein"/>
</dbReference>
<dbReference type="Proteomes" id="UP000698059">
    <property type="component" value="Unassembled WGS sequence"/>
</dbReference>
<keyword evidence="2 6" id="KW-0238">DNA-binding</keyword>
<feature type="domain" description="HTH deoR-type" evidence="5">
    <location>
        <begin position="4"/>
        <end position="59"/>
    </location>
</feature>
<dbReference type="PROSITE" id="PS52050">
    <property type="entry name" value="WYL"/>
    <property type="match status" value="1"/>
</dbReference>
<dbReference type="InterPro" id="IPR001034">
    <property type="entry name" value="DeoR_HTH"/>
</dbReference>
<organism evidence="6 7">
    <name type="scientific">Oerskovia jenensis</name>
    <dbReference type="NCBI Taxonomy" id="162169"/>
    <lineage>
        <taxon>Bacteria</taxon>
        <taxon>Bacillati</taxon>
        <taxon>Actinomycetota</taxon>
        <taxon>Actinomycetes</taxon>
        <taxon>Micrococcales</taxon>
        <taxon>Cellulomonadaceae</taxon>
        <taxon>Oerskovia</taxon>
    </lineage>
</organism>
<dbReference type="PROSITE" id="PS51000">
    <property type="entry name" value="HTH_DEOR_2"/>
    <property type="match status" value="1"/>
</dbReference>
<protein>
    <submittedName>
        <fullName evidence="6">DNA-binding transcriptional regulator YafY</fullName>
    </submittedName>
</protein>
<evidence type="ECO:0000256" key="4">
    <source>
        <dbReference type="SAM" id="MobiDB-lite"/>
    </source>
</evidence>
<dbReference type="PANTHER" id="PTHR34580">
    <property type="match status" value="1"/>
</dbReference>
<feature type="compositionally biased region" description="Gly residues" evidence="4">
    <location>
        <begin position="236"/>
        <end position="274"/>
    </location>
</feature>
<dbReference type="InterPro" id="IPR036388">
    <property type="entry name" value="WH-like_DNA-bd_sf"/>
</dbReference>
<dbReference type="PANTHER" id="PTHR34580:SF3">
    <property type="entry name" value="PROTEIN PAFB"/>
    <property type="match status" value="1"/>
</dbReference>
<evidence type="ECO:0000313" key="6">
    <source>
        <dbReference type="EMBL" id="MBM7479458.1"/>
    </source>
</evidence>
<dbReference type="InterPro" id="IPR018356">
    <property type="entry name" value="Tscrpt_reg_HTH_DeoR_CS"/>
</dbReference>
<dbReference type="RefSeq" id="WP_205307393.1">
    <property type="nucleotide sequence ID" value="NZ_BAAAVF010000004.1"/>
</dbReference>
<evidence type="ECO:0000256" key="2">
    <source>
        <dbReference type="ARBA" id="ARBA00023125"/>
    </source>
</evidence>
<dbReference type="InterPro" id="IPR013196">
    <property type="entry name" value="HTH_11"/>
</dbReference>
<feature type="compositionally biased region" description="Basic and acidic residues" evidence="4">
    <location>
        <begin position="222"/>
        <end position="231"/>
    </location>
</feature>
<evidence type="ECO:0000313" key="7">
    <source>
        <dbReference type="Proteomes" id="UP000698059"/>
    </source>
</evidence>
<keyword evidence="1" id="KW-0805">Transcription regulation</keyword>
<proteinExistence type="predicted"/>
<keyword evidence="7" id="KW-1185">Reference proteome</keyword>
<dbReference type="SUPFAM" id="SSF46785">
    <property type="entry name" value="Winged helix' DNA-binding domain"/>
    <property type="match status" value="1"/>
</dbReference>
<reference evidence="6 7" key="1">
    <citation type="submission" date="2021-01" db="EMBL/GenBank/DDBJ databases">
        <title>Sequencing the genomes of 1000 actinobacteria strains.</title>
        <authorList>
            <person name="Klenk H.-P."/>
        </authorList>
    </citation>
    <scope>NUCLEOTIDE SEQUENCE [LARGE SCALE GENOMIC DNA]</scope>
    <source>
        <strain evidence="6 7">DSM 46000</strain>
    </source>
</reference>
<dbReference type="EMBL" id="JAFBBO010000001">
    <property type="protein sequence ID" value="MBM7479458.1"/>
    <property type="molecule type" value="Genomic_DNA"/>
</dbReference>
<dbReference type="InterPro" id="IPR057727">
    <property type="entry name" value="WCX_dom"/>
</dbReference>
<gene>
    <name evidence="6" type="ORF">JOD49_002378</name>
</gene>
<dbReference type="Pfam" id="PF08279">
    <property type="entry name" value="HTH_11"/>
    <property type="match status" value="1"/>
</dbReference>
<name>A0ABS2LGA2_9CELL</name>
<feature type="region of interest" description="Disordered" evidence="4">
    <location>
        <begin position="211"/>
        <end position="286"/>
    </location>
</feature>
<dbReference type="InterPro" id="IPR036390">
    <property type="entry name" value="WH_DNA-bd_sf"/>
</dbReference>
<evidence type="ECO:0000259" key="5">
    <source>
        <dbReference type="PROSITE" id="PS51000"/>
    </source>
</evidence>
<dbReference type="Pfam" id="PF25583">
    <property type="entry name" value="WCX"/>
    <property type="match status" value="1"/>
</dbReference>